<evidence type="ECO:0000256" key="2">
    <source>
        <dbReference type="ARBA" id="ARBA00022737"/>
    </source>
</evidence>
<dbReference type="RefSeq" id="WP_137139801.1">
    <property type="nucleotide sequence ID" value="NZ_CP032345.1"/>
</dbReference>
<dbReference type="Pfam" id="PF00353">
    <property type="entry name" value="HemolysinCabind"/>
    <property type="match status" value="1"/>
</dbReference>
<evidence type="ECO:0000259" key="4">
    <source>
        <dbReference type="Pfam" id="PF03160"/>
    </source>
</evidence>
<dbReference type="PANTHER" id="PTHR46682">
    <property type="entry name" value="ADHESION G-PROTEIN COUPLED RECEPTOR V1"/>
    <property type="match status" value="1"/>
</dbReference>
<dbReference type="Pfam" id="PF03160">
    <property type="entry name" value="Calx-beta"/>
    <property type="match status" value="2"/>
</dbReference>
<dbReference type="GO" id="GO:0005509">
    <property type="term" value="F:calcium ion binding"/>
    <property type="evidence" value="ECO:0007669"/>
    <property type="project" value="InterPro"/>
</dbReference>
<dbReference type="Proteomes" id="UP000298693">
    <property type="component" value="Chromosome"/>
</dbReference>
<keyword evidence="2" id="KW-0677">Repeat</keyword>
<dbReference type="InterPro" id="IPR003644">
    <property type="entry name" value="Calx_beta"/>
</dbReference>
<dbReference type="GO" id="GO:0016020">
    <property type="term" value="C:membrane"/>
    <property type="evidence" value="ECO:0007669"/>
    <property type="project" value="InterPro"/>
</dbReference>
<dbReference type="GO" id="GO:0004930">
    <property type="term" value="F:G protein-coupled receptor activity"/>
    <property type="evidence" value="ECO:0007669"/>
    <property type="project" value="InterPro"/>
</dbReference>
<name>A0A4D8R3V5_AZOBR</name>
<protein>
    <recommendedName>
        <fullName evidence="4">Calx-beta domain-containing protein</fullName>
    </recommendedName>
</protein>
<dbReference type="InterPro" id="IPR001343">
    <property type="entry name" value="Hemolysn_Ca-bd"/>
</dbReference>
<proteinExistence type="predicted"/>
<dbReference type="Gene3D" id="2.150.10.10">
    <property type="entry name" value="Serralysin-like metalloprotease, C-terminal"/>
    <property type="match status" value="1"/>
</dbReference>
<dbReference type="InterPro" id="IPR026919">
    <property type="entry name" value="ADGRV1"/>
</dbReference>
<feature type="domain" description="Calx-beta" evidence="4">
    <location>
        <begin position="204"/>
        <end position="246"/>
    </location>
</feature>
<dbReference type="AlphaFoldDB" id="A0A4D8R3V5"/>
<keyword evidence="1" id="KW-0732">Signal</keyword>
<dbReference type="Gene3D" id="2.60.40.2030">
    <property type="match status" value="2"/>
</dbReference>
<accession>A0A4D8R3V5</accession>
<dbReference type="EMBL" id="CP032345">
    <property type="protein sequence ID" value="QCO15386.1"/>
    <property type="molecule type" value="Genomic_DNA"/>
</dbReference>
<organism evidence="5 6">
    <name type="scientific">Azospirillum brasilense</name>
    <dbReference type="NCBI Taxonomy" id="192"/>
    <lineage>
        <taxon>Bacteria</taxon>
        <taxon>Pseudomonadati</taxon>
        <taxon>Pseudomonadota</taxon>
        <taxon>Alphaproteobacteria</taxon>
        <taxon>Rhodospirillales</taxon>
        <taxon>Azospirillaceae</taxon>
        <taxon>Azospirillum</taxon>
    </lineage>
</organism>
<dbReference type="InterPro" id="IPR011049">
    <property type="entry name" value="Serralysin-like_metalloprot_C"/>
</dbReference>
<sequence>MADTDHTLPIIAISPSGVTNREGNSGITPYLFTVTRSGDVSQASTIDWAVASSGSVPGSLIYQLDDGQLSAEDFGGTLPSGTMNFAPGETTKTLTVPIQGDQHVERDENFKVMLSNPIGATLDTNAFSSTGSILNDDIPFSISMMPLGLASTGIAEGNTGSINFDFYVGRDVALNPKAFSVNWRVVGYGRNPADAADFGGTLPSGTIHFAEGEHNKVISIRVTGDRLPESDEGFRVELSTPVAASGGSATDVAMSVVIETRSALGIIKDDDNGDSSNLLSIMSGGTGRYFRMDPYSGPVTWLKNMHIAEDDGEAMVGSAAADFINARGGDDAVDGGMGDDVLDGGTGSNWLVGGFGNDTFFIDGRGGGTTWSTVTDLEKGEWVTAWGWTEGVSKLTWAEMAGAEGNKGATAHIDLDANGSIDMSLTIAGKSSGAILVMPGQVNGSSYLAFTLA</sequence>
<dbReference type="SUPFAM" id="SSF141072">
    <property type="entry name" value="CalX-like"/>
    <property type="match status" value="2"/>
</dbReference>
<evidence type="ECO:0000256" key="1">
    <source>
        <dbReference type="ARBA" id="ARBA00022729"/>
    </source>
</evidence>
<evidence type="ECO:0000313" key="6">
    <source>
        <dbReference type="Proteomes" id="UP000298693"/>
    </source>
</evidence>
<gene>
    <name evidence="5" type="ORF">D3869_09200</name>
</gene>
<dbReference type="PRINTS" id="PR00313">
    <property type="entry name" value="CABNDNGRPT"/>
</dbReference>
<keyword evidence="3" id="KW-0106">Calcium</keyword>
<reference evidence="5 6" key="1">
    <citation type="submission" date="2018-09" db="EMBL/GenBank/DDBJ databases">
        <title>Whole genome based analysis of evolution and adaptive divergence in Indian and Brazilian strains of Azospirillum brasilense.</title>
        <authorList>
            <person name="Singh C."/>
            <person name="Tripathi A.K."/>
        </authorList>
    </citation>
    <scope>NUCLEOTIDE SEQUENCE [LARGE SCALE GENOMIC DNA]</scope>
    <source>
        <strain evidence="5 6">MTCC4039</strain>
    </source>
</reference>
<evidence type="ECO:0000313" key="5">
    <source>
        <dbReference type="EMBL" id="QCO15386.1"/>
    </source>
</evidence>
<dbReference type="SUPFAM" id="SSF51120">
    <property type="entry name" value="beta-Roll"/>
    <property type="match status" value="1"/>
</dbReference>
<evidence type="ECO:0000256" key="3">
    <source>
        <dbReference type="ARBA" id="ARBA00022837"/>
    </source>
</evidence>
<feature type="domain" description="Calx-beta" evidence="4">
    <location>
        <begin position="79"/>
        <end position="119"/>
    </location>
</feature>
<dbReference type="InterPro" id="IPR038081">
    <property type="entry name" value="CalX-like_sf"/>
</dbReference>
<dbReference type="PANTHER" id="PTHR46682:SF1">
    <property type="entry name" value="ADHESION G-PROTEIN COUPLED RECEPTOR V1"/>
    <property type="match status" value="1"/>
</dbReference>